<evidence type="ECO:0000313" key="2">
    <source>
        <dbReference type="EMBL" id="SFW51260.1"/>
    </source>
</evidence>
<dbReference type="Proteomes" id="UP001326715">
    <property type="component" value="Chromosome"/>
</dbReference>
<evidence type="ECO:0000259" key="1">
    <source>
        <dbReference type="Pfam" id="PF00483"/>
    </source>
</evidence>
<accession>A0A1K1PUS5</accession>
<dbReference type="InterPro" id="IPR029044">
    <property type="entry name" value="Nucleotide-diphossugar_trans"/>
</dbReference>
<feature type="domain" description="Nucleotidyl transferase" evidence="1">
    <location>
        <begin position="7"/>
        <end position="186"/>
    </location>
</feature>
<dbReference type="Proteomes" id="UP000183788">
    <property type="component" value="Unassembled WGS sequence"/>
</dbReference>
<dbReference type="SUPFAM" id="SSF53448">
    <property type="entry name" value="Nucleotide-diphospho-sugar transferases"/>
    <property type="match status" value="1"/>
</dbReference>
<keyword evidence="2" id="KW-0808">Transferase</keyword>
<reference evidence="3 5" key="2">
    <citation type="submission" date="2023-11" db="EMBL/GenBank/DDBJ databases">
        <title>MicrobeMod: A computational toolkit for identifying prokaryotic methylation and restriction-modification with nanopore sequencing.</title>
        <authorList>
            <person name="Crits-Christoph A."/>
            <person name="Kang S.C."/>
            <person name="Lee H."/>
            <person name="Ostrov N."/>
        </authorList>
    </citation>
    <scope>NUCLEOTIDE SEQUENCE [LARGE SCALE GENOMIC DNA]</scope>
    <source>
        <strain evidence="3 5">ATCC 23090</strain>
    </source>
</reference>
<evidence type="ECO:0000313" key="4">
    <source>
        <dbReference type="Proteomes" id="UP000183788"/>
    </source>
</evidence>
<dbReference type="RefSeq" id="WP_072359942.1">
    <property type="nucleotide sequence ID" value="NZ_CBHWAX010000142.1"/>
</dbReference>
<dbReference type="Gene3D" id="3.90.550.10">
    <property type="entry name" value="Spore Coat Polysaccharide Biosynthesis Protein SpsA, Chain A"/>
    <property type="match status" value="1"/>
</dbReference>
<dbReference type="OrthoDB" id="9779926at2"/>
<name>A0A1K1PUS5_9BACT</name>
<gene>
    <name evidence="2" type="ORF">SAMN05661012_02253</name>
    <name evidence="3" type="ORF">SR876_15005</name>
</gene>
<dbReference type="STRING" id="1004.SAMN05661012_02253"/>
<evidence type="ECO:0000313" key="3">
    <source>
        <dbReference type="EMBL" id="WQG92826.1"/>
    </source>
</evidence>
<dbReference type="Pfam" id="PF00483">
    <property type="entry name" value="NTP_transferase"/>
    <property type="match status" value="1"/>
</dbReference>
<sequence length="300" mass="33428">MKPTLLILAAGMASRYGSLKQIQQFGPSGETIIDYSIYDAIRAGFGKIVFIIRKDFEAEFREIFEPKLKGRVETDYVYQEMDAFLGGYPVPADRTKPWGTAHAVLCAKNAISEPFAVINADDFYGKDSFAKMAKFLENSCKPDVYSVVGYQLSKTISEHGSVSRGVCAADGNGNLAEINERTKVYKDGDRIVYENADGSKHELAPETPVSMNFWGFHQNVFDMSQELFKEFLEKDGDKPKSEFFIPIVVDNFIRKKLGVVNVLPTAAQWFGVTYKEDAPGVQASLSALVESGEYPTSLWK</sequence>
<evidence type="ECO:0000313" key="5">
    <source>
        <dbReference type="Proteomes" id="UP001326715"/>
    </source>
</evidence>
<dbReference type="InterPro" id="IPR005835">
    <property type="entry name" value="NTP_transferase_dom"/>
</dbReference>
<dbReference type="AlphaFoldDB" id="A0A1K1PUS5"/>
<dbReference type="EMBL" id="FPIZ01000006">
    <property type="protein sequence ID" value="SFW51260.1"/>
    <property type="molecule type" value="Genomic_DNA"/>
</dbReference>
<dbReference type="GO" id="GO:0016740">
    <property type="term" value="F:transferase activity"/>
    <property type="evidence" value="ECO:0007669"/>
    <property type="project" value="UniProtKB-KW"/>
</dbReference>
<protein>
    <submittedName>
        <fullName evidence="2">Nucleotidyl transferase</fullName>
    </submittedName>
    <submittedName>
        <fullName evidence="3">Sugar phosphate nucleotidyltransferase</fullName>
    </submittedName>
</protein>
<organism evidence="2 4">
    <name type="scientific">Chitinophaga sancti</name>
    <dbReference type="NCBI Taxonomy" id="1004"/>
    <lineage>
        <taxon>Bacteria</taxon>
        <taxon>Pseudomonadati</taxon>
        <taxon>Bacteroidota</taxon>
        <taxon>Chitinophagia</taxon>
        <taxon>Chitinophagales</taxon>
        <taxon>Chitinophagaceae</taxon>
        <taxon>Chitinophaga</taxon>
    </lineage>
</organism>
<reference evidence="2 4" key="1">
    <citation type="submission" date="2016-11" db="EMBL/GenBank/DDBJ databases">
        <authorList>
            <person name="Jaros S."/>
            <person name="Januszkiewicz K."/>
            <person name="Wedrychowicz H."/>
        </authorList>
    </citation>
    <scope>NUCLEOTIDE SEQUENCE [LARGE SCALE GENOMIC DNA]</scope>
    <source>
        <strain evidence="2 4">DSM 784</strain>
    </source>
</reference>
<proteinExistence type="predicted"/>
<dbReference type="EMBL" id="CP140154">
    <property type="protein sequence ID" value="WQG92826.1"/>
    <property type="molecule type" value="Genomic_DNA"/>
</dbReference>
<keyword evidence="5" id="KW-1185">Reference proteome</keyword>